<dbReference type="InterPro" id="IPR012341">
    <property type="entry name" value="6hp_glycosidase-like_sf"/>
</dbReference>
<name>A0A401QPH2_SCYTO</name>
<gene>
    <name evidence="1" type="ORF">scyTo_0028043</name>
</gene>
<dbReference type="GO" id="GO:0005975">
    <property type="term" value="P:carbohydrate metabolic process"/>
    <property type="evidence" value="ECO:0007669"/>
    <property type="project" value="InterPro"/>
</dbReference>
<dbReference type="Proteomes" id="UP000288216">
    <property type="component" value="Unassembled WGS sequence"/>
</dbReference>
<evidence type="ECO:0000313" key="1">
    <source>
        <dbReference type="EMBL" id="GCB87301.1"/>
    </source>
</evidence>
<proteinExistence type="predicted"/>
<dbReference type="OrthoDB" id="414129at2759"/>
<sequence>MMQQVTRWVREDAVGLGRPQLSGAETVNSLAVPMMLLCLVDQLEEDDPEMCEKYRDLGAWSIEQILQHLQ</sequence>
<reference evidence="1 2" key="1">
    <citation type="journal article" date="2018" name="Nat. Ecol. Evol.">
        <title>Shark genomes provide insights into elasmobranch evolution and the origin of vertebrates.</title>
        <authorList>
            <person name="Hara Y"/>
            <person name="Yamaguchi K"/>
            <person name="Onimaru K"/>
            <person name="Kadota M"/>
            <person name="Koyanagi M"/>
            <person name="Keeley SD"/>
            <person name="Tatsumi K"/>
            <person name="Tanaka K"/>
            <person name="Motone F"/>
            <person name="Kageyama Y"/>
            <person name="Nozu R"/>
            <person name="Adachi N"/>
            <person name="Nishimura O"/>
            <person name="Nakagawa R"/>
            <person name="Tanegashima C"/>
            <person name="Kiyatake I"/>
            <person name="Matsumoto R"/>
            <person name="Murakumo K"/>
            <person name="Nishida K"/>
            <person name="Terakita A"/>
            <person name="Kuratani S"/>
            <person name="Sato K"/>
            <person name="Hyodo S Kuraku.S."/>
        </authorList>
    </citation>
    <scope>NUCLEOTIDE SEQUENCE [LARGE SCALE GENOMIC DNA]</scope>
</reference>
<keyword evidence="2" id="KW-1185">Reference proteome</keyword>
<dbReference type="Gene3D" id="1.50.10.10">
    <property type="match status" value="1"/>
</dbReference>
<evidence type="ECO:0000313" key="2">
    <source>
        <dbReference type="Proteomes" id="UP000288216"/>
    </source>
</evidence>
<accession>A0A401QPH2</accession>
<comment type="caution">
    <text evidence="1">The sequence shown here is derived from an EMBL/GenBank/DDBJ whole genome shotgun (WGS) entry which is preliminary data.</text>
</comment>
<dbReference type="AlphaFoldDB" id="A0A401QPH2"/>
<dbReference type="PANTHER" id="PTHR15108">
    <property type="entry name" value="N-ACYLGLUCOSAMINE-2-EPIMERASE"/>
    <property type="match status" value="1"/>
</dbReference>
<dbReference type="EMBL" id="BFAA01456890">
    <property type="protein sequence ID" value="GCB87301.1"/>
    <property type="molecule type" value="Genomic_DNA"/>
</dbReference>
<feature type="non-terminal residue" evidence="1">
    <location>
        <position position="70"/>
    </location>
</feature>
<protein>
    <submittedName>
        <fullName evidence="1">Uncharacterized protein</fullName>
    </submittedName>
</protein>
<organism evidence="1 2">
    <name type="scientific">Scyliorhinus torazame</name>
    <name type="common">Cloudy catshark</name>
    <name type="synonym">Catulus torazame</name>
    <dbReference type="NCBI Taxonomy" id="75743"/>
    <lineage>
        <taxon>Eukaryota</taxon>
        <taxon>Metazoa</taxon>
        <taxon>Chordata</taxon>
        <taxon>Craniata</taxon>
        <taxon>Vertebrata</taxon>
        <taxon>Chondrichthyes</taxon>
        <taxon>Elasmobranchii</taxon>
        <taxon>Galeomorphii</taxon>
        <taxon>Galeoidea</taxon>
        <taxon>Carcharhiniformes</taxon>
        <taxon>Scyliorhinidae</taxon>
        <taxon>Scyliorhinus</taxon>
    </lineage>
</organism>
<dbReference type="STRING" id="75743.A0A401QPH2"/>